<comment type="caution">
    <text evidence="2">The sequence shown here is derived from an EMBL/GenBank/DDBJ whole genome shotgun (WGS) entry which is preliminary data.</text>
</comment>
<evidence type="ECO:0000313" key="2">
    <source>
        <dbReference type="EMBL" id="GFS62155.1"/>
    </source>
</evidence>
<name>A0A8X6K3M7_9ARAC</name>
<evidence type="ECO:0000256" key="1">
    <source>
        <dbReference type="SAM" id="MobiDB-lite"/>
    </source>
</evidence>
<organism evidence="2 3">
    <name type="scientific">Trichonephila inaurata madagascariensis</name>
    <dbReference type="NCBI Taxonomy" id="2747483"/>
    <lineage>
        <taxon>Eukaryota</taxon>
        <taxon>Metazoa</taxon>
        <taxon>Ecdysozoa</taxon>
        <taxon>Arthropoda</taxon>
        <taxon>Chelicerata</taxon>
        <taxon>Arachnida</taxon>
        <taxon>Araneae</taxon>
        <taxon>Araneomorphae</taxon>
        <taxon>Entelegynae</taxon>
        <taxon>Araneoidea</taxon>
        <taxon>Nephilidae</taxon>
        <taxon>Trichonephila</taxon>
        <taxon>Trichonephila inaurata</taxon>
    </lineage>
</organism>
<keyword evidence="3" id="KW-1185">Reference proteome</keyword>
<protein>
    <submittedName>
        <fullName evidence="2">Uncharacterized protein</fullName>
    </submittedName>
</protein>
<dbReference type="AlphaFoldDB" id="A0A8X6K3M7"/>
<accession>A0A8X6K3M7</accession>
<evidence type="ECO:0000313" key="3">
    <source>
        <dbReference type="Proteomes" id="UP000886998"/>
    </source>
</evidence>
<gene>
    <name evidence="2" type="ORF">TNIN_395421</name>
</gene>
<reference evidence="2" key="1">
    <citation type="submission" date="2020-08" db="EMBL/GenBank/DDBJ databases">
        <title>Multicomponent nature underlies the extraordinary mechanical properties of spider dragline silk.</title>
        <authorList>
            <person name="Kono N."/>
            <person name="Nakamura H."/>
            <person name="Mori M."/>
            <person name="Yoshida Y."/>
            <person name="Ohtoshi R."/>
            <person name="Malay A.D."/>
            <person name="Moran D.A.P."/>
            <person name="Tomita M."/>
            <person name="Numata K."/>
            <person name="Arakawa K."/>
        </authorList>
    </citation>
    <scope>NUCLEOTIDE SEQUENCE</scope>
</reference>
<dbReference type="Proteomes" id="UP000886998">
    <property type="component" value="Unassembled WGS sequence"/>
</dbReference>
<feature type="region of interest" description="Disordered" evidence="1">
    <location>
        <begin position="81"/>
        <end position="103"/>
    </location>
</feature>
<proteinExistence type="predicted"/>
<feature type="compositionally biased region" description="Basic and acidic residues" evidence="1">
    <location>
        <begin position="85"/>
        <end position="103"/>
    </location>
</feature>
<dbReference type="EMBL" id="BMAV01027775">
    <property type="protein sequence ID" value="GFS62155.1"/>
    <property type="molecule type" value="Genomic_DNA"/>
</dbReference>
<sequence length="103" mass="11524">MSRTIEKGLKSIDHLAEPDVVQHLRNWKKVELRELCLQQVEVLGGCGSDGGESVLGRRGGEPVRENRLQIPHFSVDLVQAAGEEDQSHEREALQGKEKEVSRN</sequence>